<dbReference type="WBParaSite" id="JU765_v2.g16987.t1">
    <property type="protein sequence ID" value="JU765_v2.g16987.t1"/>
    <property type="gene ID" value="JU765_v2.g16987"/>
</dbReference>
<dbReference type="Proteomes" id="UP000887576">
    <property type="component" value="Unplaced"/>
</dbReference>
<reference evidence="2" key="1">
    <citation type="submission" date="2022-11" db="UniProtKB">
        <authorList>
            <consortium name="WormBaseParasite"/>
        </authorList>
    </citation>
    <scope>IDENTIFICATION</scope>
</reference>
<organism evidence="1 2">
    <name type="scientific">Panagrolaimus sp. JU765</name>
    <dbReference type="NCBI Taxonomy" id="591449"/>
    <lineage>
        <taxon>Eukaryota</taxon>
        <taxon>Metazoa</taxon>
        <taxon>Ecdysozoa</taxon>
        <taxon>Nematoda</taxon>
        <taxon>Chromadorea</taxon>
        <taxon>Rhabditida</taxon>
        <taxon>Tylenchina</taxon>
        <taxon>Panagrolaimomorpha</taxon>
        <taxon>Panagrolaimoidea</taxon>
        <taxon>Panagrolaimidae</taxon>
        <taxon>Panagrolaimus</taxon>
    </lineage>
</organism>
<evidence type="ECO:0000313" key="2">
    <source>
        <dbReference type="WBParaSite" id="JU765_v2.g16987.t1"/>
    </source>
</evidence>
<name>A0AC34QJN2_9BILA</name>
<accession>A0AC34QJN2</accession>
<protein>
    <submittedName>
        <fullName evidence="2">Gustatory receptor</fullName>
    </submittedName>
</protein>
<evidence type="ECO:0000313" key="1">
    <source>
        <dbReference type="Proteomes" id="UP000887576"/>
    </source>
</evidence>
<proteinExistence type="predicted"/>
<sequence>MDVPHPSSLRNIVDTIYYLRLYHVLVGGLMVSCSVVMIEFMWRTRNLPKLDTPHEMPTPALYGAVVLTIGIVLGYSYMIVYNFAFSNCDKLVDVIYGSEYWLDALYSTLMVFFCIISLLYVLHRSYYGAINTHLDKVARLWVNLTISVVWIKVVIYKGYLSHQELCKRKELEGYWCPAVKRYYNCDPYTDLAGMQKIWYYLNKGLLSSAIISCASEFFPVILVAHWLSCGGAEEKAEDLLKRRQMRQGVRGLLKEFMKDISRVYAEKPVIKAPKLYPSLNLKIWMNVIVLIGTVCMIVRWFVFFYYTIDFDHLSSIDWMTNEYVMVSSNLFQVLMFTSIYWWSRQLKDDRLDAHHKAEARGDIIILFGCVIVLSVKYILQIIELVYQHRDSFITLEHCILHSFSLTFVEISQWLQYFSVRRLLALSDRDIRATRHFLATVAFCGFLSGWIHFGITFLDTSTIKYELTDESFKFSEVTLISMIFTQTLFPADYLYAFTVSGSWMELILRYHEMGTLQLGAPRLVSSEMIKKLLEGEESPTFIHRAFHFARTRALTRASTDSTEPVNGIEEDPKHLPDDEIQRTSL</sequence>